<sequence length="476" mass="53123">MKKIFLLGAVTLFALASCDLTEEPVTALQTDIALATYDNLNEATSVPYVNLRGEGWYGSYTSLMLDVMCGNAVAGDPIYTGRGSMFNNWLFTADGGWSTYGSAYTAIYQCNNVIFKIRNERDTYLAESGVTDQMLDNLMGECLFMRALSYFDLVRFYSKPYNAATAGTDLGVPIISEDPVVSAVALPARESVQKVYDYIVTDLTTALDCMDENYIRANVLDTKATCTYHVIEALLARVYLYMHNYEKAEEMATKVITCGDYTIANASQFVTTWTEDTWSANREIIFGVFSVQSEGQISNGNGMLTDPVNGYGDVRVSEDWSSILDASDIRLTMCETSPNYAGYIWPAKYRKASGIAYSNIPILRISEMYLIRAEARYYLNDFDGALSDLTTVTSNRNAPAYSAATLDNIFNENRKEFAFEGHVYHDFKRFGRAVERTDIIPGTSNQNVPADSYLWLMPMATSERDVNPNLVQNPGY</sequence>
<keyword evidence="4" id="KW-0472">Membrane</keyword>
<comment type="subcellular location">
    <subcellularLocation>
        <location evidence="1">Cell outer membrane</location>
    </subcellularLocation>
</comment>
<comment type="caution">
    <text evidence="9">The sequence shown here is derived from an EMBL/GenBank/DDBJ whole genome shotgun (WGS) entry which is preliminary data.</text>
</comment>
<name>A0A9D1VSN9_9BACT</name>
<evidence type="ECO:0000256" key="5">
    <source>
        <dbReference type="ARBA" id="ARBA00023237"/>
    </source>
</evidence>
<dbReference type="InterPro" id="IPR033985">
    <property type="entry name" value="SusD-like_N"/>
</dbReference>
<keyword evidence="3 6" id="KW-0732">Signal</keyword>
<dbReference type="InterPro" id="IPR011990">
    <property type="entry name" value="TPR-like_helical_dom_sf"/>
</dbReference>
<evidence type="ECO:0000259" key="8">
    <source>
        <dbReference type="Pfam" id="PF14322"/>
    </source>
</evidence>
<evidence type="ECO:0000256" key="3">
    <source>
        <dbReference type="ARBA" id="ARBA00022729"/>
    </source>
</evidence>
<feature type="signal peptide" evidence="6">
    <location>
        <begin position="1"/>
        <end position="21"/>
    </location>
</feature>
<reference evidence="9" key="2">
    <citation type="submission" date="2021-04" db="EMBL/GenBank/DDBJ databases">
        <authorList>
            <person name="Gilroy R."/>
        </authorList>
    </citation>
    <scope>NUCLEOTIDE SEQUENCE</scope>
    <source>
        <strain evidence="9">ChiHjej12B11-16260</strain>
    </source>
</reference>
<gene>
    <name evidence="9" type="ORF">H9982_06720</name>
</gene>
<proteinExistence type="inferred from homology"/>
<dbReference type="InterPro" id="IPR012944">
    <property type="entry name" value="SusD_RagB_dom"/>
</dbReference>
<keyword evidence="5" id="KW-0998">Cell outer membrane</keyword>
<evidence type="ECO:0000256" key="6">
    <source>
        <dbReference type="SAM" id="SignalP"/>
    </source>
</evidence>
<organism evidence="9 10">
    <name type="scientific">Candidatus Barnesiella excrementipullorum</name>
    <dbReference type="NCBI Taxonomy" id="2838479"/>
    <lineage>
        <taxon>Bacteria</taxon>
        <taxon>Pseudomonadati</taxon>
        <taxon>Bacteroidota</taxon>
        <taxon>Bacteroidia</taxon>
        <taxon>Bacteroidales</taxon>
        <taxon>Barnesiellaceae</taxon>
        <taxon>Barnesiella</taxon>
    </lineage>
</organism>
<evidence type="ECO:0000259" key="7">
    <source>
        <dbReference type="Pfam" id="PF07980"/>
    </source>
</evidence>
<comment type="similarity">
    <text evidence="2">Belongs to the SusD family.</text>
</comment>
<evidence type="ECO:0000256" key="2">
    <source>
        <dbReference type="ARBA" id="ARBA00006275"/>
    </source>
</evidence>
<dbReference type="SUPFAM" id="SSF48452">
    <property type="entry name" value="TPR-like"/>
    <property type="match status" value="1"/>
</dbReference>
<reference evidence="9" key="1">
    <citation type="journal article" date="2021" name="PeerJ">
        <title>Extensive microbial diversity within the chicken gut microbiome revealed by metagenomics and culture.</title>
        <authorList>
            <person name="Gilroy R."/>
            <person name="Ravi A."/>
            <person name="Getino M."/>
            <person name="Pursley I."/>
            <person name="Horton D.L."/>
            <person name="Alikhan N.F."/>
            <person name="Baker D."/>
            <person name="Gharbi K."/>
            <person name="Hall N."/>
            <person name="Watson M."/>
            <person name="Adriaenssens E.M."/>
            <person name="Foster-Nyarko E."/>
            <person name="Jarju S."/>
            <person name="Secka A."/>
            <person name="Antonio M."/>
            <person name="Oren A."/>
            <person name="Chaudhuri R.R."/>
            <person name="La Ragione R."/>
            <person name="Hildebrand F."/>
            <person name="Pallen M.J."/>
        </authorList>
    </citation>
    <scope>NUCLEOTIDE SEQUENCE</scope>
    <source>
        <strain evidence="9">ChiHjej12B11-16260</strain>
    </source>
</reference>
<evidence type="ECO:0000256" key="1">
    <source>
        <dbReference type="ARBA" id="ARBA00004442"/>
    </source>
</evidence>
<evidence type="ECO:0000313" key="10">
    <source>
        <dbReference type="Proteomes" id="UP000824246"/>
    </source>
</evidence>
<dbReference type="Proteomes" id="UP000824246">
    <property type="component" value="Unassembled WGS sequence"/>
</dbReference>
<dbReference type="PROSITE" id="PS51257">
    <property type="entry name" value="PROKAR_LIPOPROTEIN"/>
    <property type="match status" value="1"/>
</dbReference>
<dbReference type="EMBL" id="DXFB01000170">
    <property type="protein sequence ID" value="HIX45898.1"/>
    <property type="molecule type" value="Genomic_DNA"/>
</dbReference>
<dbReference type="Pfam" id="PF14322">
    <property type="entry name" value="SusD-like_3"/>
    <property type="match status" value="1"/>
</dbReference>
<dbReference type="GO" id="GO:0009279">
    <property type="term" value="C:cell outer membrane"/>
    <property type="evidence" value="ECO:0007669"/>
    <property type="project" value="UniProtKB-SubCell"/>
</dbReference>
<dbReference type="Gene3D" id="1.25.40.390">
    <property type="match status" value="1"/>
</dbReference>
<feature type="chain" id="PRO_5039587069" evidence="6">
    <location>
        <begin position="22"/>
        <end position="476"/>
    </location>
</feature>
<evidence type="ECO:0000256" key="4">
    <source>
        <dbReference type="ARBA" id="ARBA00023136"/>
    </source>
</evidence>
<dbReference type="CDD" id="cd08977">
    <property type="entry name" value="SusD"/>
    <property type="match status" value="1"/>
</dbReference>
<accession>A0A9D1VSN9</accession>
<feature type="domain" description="RagB/SusD" evidence="7">
    <location>
        <begin position="350"/>
        <end position="476"/>
    </location>
</feature>
<protein>
    <submittedName>
        <fullName evidence="9">RagB/SusD family nutrient uptake outer membrane protein</fullName>
    </submittedName>
</protein>
<evidence type="ECO:0000313" key="9">
    <source>
        <dbReference type="EMBL" id="HIX45898.1"/>
    </source>
</evidence>
<dbReference type="Pfam" id="PF07980">
    <property type="entry name" value="SusD_RagB"/>
    <property type="match status" value="1"/>
</dbReference>
<dbReference type="AlphaFoldDB" id="A0A9D1VSN9"/>
<feature type="domain" description="SusD-like N-terminal" evidence="8">
    <location>
        <begin position="98"/>
        <end position="240"/>
    </location>
</feature>